<dbReference type="InterPro" id="IPR010607">
    <property type="entry name" value="DUF1194"/>
</dbReference>
<keyword evidence="1" id="KW-0732">Signal</keyword>
<gene>
    <name evidence="2" type="ORF">LX70_00846</name>
</gene>
<dbReference type="InterPro" id="IPR036465">
    <property type="entry name" value="vWFA_dom_sf"/>
</dbReference>
<dbReference type="AlphaFoldDB" id="A0A2S8SDY7"/>
<feature type="signal peptide" evidence="1">
    <location>
        <begin position="1"/>
        <end position="24"/>
    </location>
</feature>
<sequence length="236" mass="24357">MARTVGWRMLAGAAALGLAAPAGAAPCRLALLLALDVSASVDAEEDGLQRGGLASALIAPEVAEAMLAEGAAPVSLAVYEWSGRFAQSVILPWTAIETPEDLTAAAETIATSRRDRDDLPTALGDAVGFGATQFRLGPDCEARTLDVSGDGVTNDGFPPGAAYRAFPFAGIVVNGLAIQGGDQDVAAYYREALIRGPGAFVIEAAGFGDYERAMREKLIRELSGPIIGMLPGRPRG</sequence>
<dbReference type="SUPFAM" id="SSF53300">
    <property type="entry name" value="vWA-like"/>
    <property type="match status" value="1"/>
</dbReference>
<dbReference type="RefSeq" id="WP_245884931.1">
    <property type="nucleotide sequence ID" value="NZ_PVEP01000001.1"/>
</dbReference>
<dbReference type="Pfam" id="PF06707">
    <property type="entry name" value="DUF1194"/>
    <property type="match status" value="1"/>
</dbReference>
<evidence type="ECO:0000313" key="2">
    <source>
        <dbReference type="EMBL" id="PQV59026.1"/>
    </source>
</evidence>
<keyword evidence="3" id="KW-1185">Reference proteome</keyword>
<comment type="caution">
    <text evidence="2">The sequence shown here is derived from an EMBL/GenBank/DDBJ whole genome shotgun (WGS) entry which is preliminary data.</text>
</comment>
<dbReference type="EMBL" id="PVEP01000001">
    <property type="protein sequence ID" value="PQV59026.1"/>
    <property type="molecule type" value="Genomic_DNA"/>
</dbReference>
<proteinExistence type="predicted"/>
<feature type="chain" id="PRO_5015424966" evidence="1">
    <location>
        <begin position="25"/>
        <end position="236"/>
    </location>
</feature>
<dbReference type="Proteomes" id="UP000238338">
    <property type="component" value="Unassembled WGS sequence"/>
</dbReference>
<name>A0A2S8SDY7_9RHOB</name>
<organism evidence="2 3">
    <name type="scientific">Albidovulum denitrificans</name>
    <dbReference type="NCBI Taxonomy" id="404881"/>
    <lineage>
        <taxon>Bacteria</taxon>
        <taxon>Pseudomonadati</taxon>
        <taxon>Pseudomonadota</taxon>
        <taxon>Alphaproteobacteria</taxon>
        <taxon>Rhodobacterales</taxon>
        <taxon>Paracoccaceae</taxon>
        <taxon>Albidovulum</taxon>
    </lineage>
</organism>
<reference evidence="2 3" key="1">
    <citation type="submission" date="2018-02" db="EMBL/GenBank/DDBJ databases">
        <title>Genomic Encyclopedia of Archaeal and Bacterial Type Strains, Phase II (KMG-II): from individual species to whole genera.</title>
        <authorList>
            <person name="Goeker M."/>
        </authorList>
    </citation>
    <scope>NUCLEOTIDE SEQUENCE [LARGE SCALE GENOMIC DNA]</scope>
    <source>
        <strain evidence="2 3">DSM 18921</strain>
    </source>
</reference>
<evidence type="ECO:0000313" key="3">
    <source>
        <dbReference type="Proteomes" id="UP000238338"/>
    </source>
</evidence>
<evidence type="ECO:0000256" key="1">
    <source>
        <dbReference type="SAM" id="SignalP"/>
    </source>
</evidence>
<accession>A0A2S8SDY7</accession>
<protein>
    <submittedName>
        <fullName evidence="2">Uncharacterized protein DUF1194</fullName>
    </submittedName>
</protein>